<dbReference type="Pfam" id="PF12836">
    <property type="entry name" value="HHH_3"/>
    <property type="match status" value="1"/>
</dbReference>
<dbReference type="InterPro" id="IPR004509">
    <property type="entry name" value="Competence_ComEA_HhH"/>
</dbReference>
<comment type="caution">
    <text evidence="3">The sequence shown here is derived from an EMBL/GenBank/DDBJ whole genome shotgun (WGS) entry which is preliminary data.</text>
</comment>
<dbReference type="SUPFAM" id="SSF47781">
    <property type="entry name" value="RuvA domain 2-like"/>
    <property type="match status" value="1"/>
</dbReference>
<dbReference type="GO" id="GO:0003677">
    <property type="term" value="F:DNA binding"/>
    <property type="evidence" value="ECO:0007669"/>
    <property type="project" value="InterPro"/>
</dbReference>
<dbReference type="EMBL" id="JALPRK010000009">
    <property type="protein sequence ID" value="MCK8487931.1"/>
    <property type="molecule type" value="Genomic_DNA"/>
</dbReference>
<evidence type="ECO:0000256" key="1">
    <source>
        <dbReference type="SAM" id="MobiDB-lite"/>
    </source>
</evidence>
<sequence length="179" mass="17363">MRKELILTAIASAVIGAGLMLLATGGREPAGIEGWAPVNAEVKSALAAADAGGKDSGAAAAAGNTGDVSESPTATAGGSSASSASTTGATAAQGSEAGGVSAAVPPTDGGGKSADTGKISINRAGLAELQEIPGIGEKKAQAILDYRKTHGAFAAIDDLTQVKGIGDKMLEKMKPYIGL</sequence>
<gene>
    <name evidence="3" type="ORF">M0651_12175</name>
</gene>
<evidence type="ECO:0000313" key="4">
    <source>
        <dbReference type="Proteomes" id="UP001139534"/>
    </source>
</evidence>
<feature type="compositionally biased region" description="Low complexity" evidence="1">
    <location>
        <begin position="56"/>
        <end position="99"/>
    </location>
</feature>
<feature type="domain" description="Helix-hairpin-helix DNA-binding motif class 1" evidence="2">
    <location>
        <begin position="127"/>
        <end position="146"/>
    </location>
</feature>
<dbReference type="PANTHER" id="PTHR21180:SF32">
    <property type="entry name" value="ENDONUCLEASE_EXONUCLEASE_PHOSPHATASE FAMILY DOMAIN-CONTAINING PROTEIN 1"/>
    <property type="match status" value="1"/>
</dbReference>
<dbReference type="RefSeq" id="WP_248552010.1">
    <property type="nucleotide sequence ID" value="NZ_JALPRK010000009.1"/>
</dbReference>
<dbReference type="Gene3D" id="1.10.150.280">
    <property type="entry name" value="AF1531-like domain"/>
    <property type="match status" value="1"/>
</dbReference>
<feature type="region of interest" description="Disordered" evidence="1">
    <location>
        <begin position="56"/>
        <end position="116"/>
    </location>
</feature>
<dbReference type="SMART" id="SM00278">
    <property type="entry name" value="HhH1"/>
    <property type="match status" value="2"/>
</dbReference>
<dbReference type="InterPro" id="IPR051675">
    <property type="entry name" value="Endo/Exo/Phosphatase_dom_1"/>
</dbReference>
<dbReference type="GO" id="GO:0015627">
    <property type="term" value="C:type II protein secretion system complex"/>
    <property type="evidence" value="ECO:0007669"/>
    <property type="project" value="TreeGrafter"/>
</dbReference>
<dbReference type="PANTHER" id="PTHR21180">
    <property type="entry name" value="ENDONUCLEASE/EXONUCLEASE/PHOSPHATASE FAMILY DOMAIN-CONTAINING PROTEIN 1"/>
    <property type="match status" value="1"/>
</dbReference>
<dbReference type="AlphaFoldDB" id="A0A9X1Y1H4"/>
<dbReference type="InterPro" id="IPR003583">
    <property type="entry name" value="Hlx-hairpin-Hlx_DNA-bd_motif"/>
</dbReference>
<protein>
    <submittedName>
        <fullName evidence="3">Helix-hairpin-helix domain-containing protein</fullName>
    </submittedName>
</protein>
<evidence type="ECO:0000313" key="3">
    <source>
        <dbReference type="EMBL" id="MCK8487931.1"/>
    </source>
</evidence>
<dbReference type="GO" id="GO:0015628">
    <property type="term" value="P:protein secretion by the type II secretion system"/>
    <property type="evidence" value="ECO:0007669"/>
    <property type="project" value="TreeGrafter"/>
</dbReference>
<accession>A0A9X1Y1H4</accession>
<keyword evidence="4" id="KW-1185">Reference proteome</keyword>
<dbReference type="GO" id="GO:0006281">
    <property type="term" value="P:DNA repair"/>
    <property type="evidence" value="ECO:0007669"/>
    <property type="project" value="InterPro"/>
</dbReference>
<organism evidence="3 4">
    <name type="scientific">Paenibacillus mellifer</name>
    <dbReference type="NCBI Taxonomy" id="2937794"/>
    <lineage>
        <taxon>Bacteria</taxon>
        <taxon>Bacillati</taxon>
        <taxon>Bacillota</taxon>
        <taxon>Bacilli</taxon>
        <taxon>Bacillales</taxon>
        <taxon>Paenibacillaceae</taxon>
        <taxon>Paenibacillus</taxon>
    </lineage>
</organism>
<reference evidence="3" key="1">
    <citation type="submission" date="2022-04" db="EMBL/GenBank/DDBJ databases">
        <authorList>
            <person name="Seo M.-J."/>
        </authorList>
    </citation>
    <scope>NUCLEOTIDE SEQUENCE</scope>
    <source>
        <strain evidence="3">MBLB2552</strain>
    </source>
</reference>
<evidence type="ECO:0000259" key="2">
    <source>
        <dbReference type="SMART" id="SM00278"/>
    </source>
</evidence>
<proteinExistence type="predicted"/>
<feature type="domain" description="Helix-hairpin-helix DNA-binding motif class 1" evidence="2">
    <location>
        <begin position="157"/>
        <end position="176"/>
    </location>
</feature>
<dbReference type="InterPro" id="IPR010994">
    <property type="entry name" value="RuvA_2-like"/>
</dbReference>
<dbReference type="NCBIfam" id="TIGR00426">
    <property type="entry name" value="competence protein ComEA helix-hairpin-helix repeat region"/>
    <property type="match status" value="1"/>
</dbReference>
<name>A0A9X1Y1H4_9BACL</name>
<dbReference type="Proteomes" id="UP001139534">
    <property type="component" value="Unassembled WGS sequence"/>
</dbReference>